<evidence type="ECO:0000256" key="3">
    <source>
        <dbReference type="PIRSR" id="PIRSR606689-1"/>
    </source>
</evidence>
<keyword evidence="1 3" id="KW-0547">Nucleotide-binding</keyword>
<evidence type="ECO:0000256" key="4">
    <source>
        <dbReference type="PIRSR" id="PIRSR606689-2"/>
    </source>
</evidence>
<evidence type="ECO:0000256" key="5">
    <source>
        <dbReference type="SAM" id="MobiDB-lite"/>
    </source>
</evidence>
<evidence type="ECO:0008006" key="8">
    <source>
        <dbReference type="Google" id="ProtNLM"/>
    </source>
</evidence>
<feature type="binding site" evidence="4">
    <location>
        <position position="31"/>
    </location>
    <ligand>
        <name>Mg(2+)</name>
        <dbReference type="ChEBI" id="CHEBI:18420"/>
    </ligand>
</feature>
<keyword evidence="7" id="KW-1185">Reference proteome</keyword>
<comment type="caution">
    <text evidence="6">The sequence shown here is derived from an EMBL/GenBank/DDBJ whole genome shotgun (WGS) entry which is preliminary data.</text>
</comment>
<sequence length="334" mass="38389">CCNCILTIFQTCLCRDDIVILVLGLDNSGKSTLISTIRNEVKNEEIQTWGFDTKVWNTRTFRATIYDLGGGKSIRGIWPHYFSEAYGVIFVVDGADENRIWEASVELKNAMKHPRLLRKPFLIVANKLNMNTALRYEELMGVLGPFDTSNQAFIYSDCRLHNGGVIDKELQLGLDWLLASIRFFHNELRERVAFESNKQRDEERQSLAERRLRSKSFKKEKDVASHSQPVILKDLKDSESETHARMQTWLGPDDSVPTLCTYEQRIDQGKNLKITREDFDKSLQPLIKQYEESSDEPTYSPREITEYFGDCVDKTTSSDEVLPHLPGQPNPNTN</sequence>
<keyword evidence="4" id="KW-0460">Magnesium</keyword>
<dbReference type="GO" id="GO:0003924">
    <property type="term" value="F:GTPase activity"/>
    <property type="evidence" value="ECO:0007669"/>
    <property type="project" value="InterPro"/>
</dbReference>
<dbReference type="GO" id="GO:0005525">
    <property type="term" value="F:GTP binding"/>
    <property type="evidence" value="ECO:0007669"/>
    <property type="project" value="UniProtKB-KW"/>
</dbReference>
<dbReference type="SMART" id="SM00178">
    <property type="entry name" value="SAR"/>
    <property type="match status" value="1"/>
</dbReference>
<dbReference type="SUPFAM" id="SSF52540">
    <property type="entry name" value="P-loop containing nucleoside triphosphate hydrolases"/>
    <property type="match status" value="1"/>
</dbReference>
<dbReference type="SMART" id="SM00177">
    <property type="entry name" value="ARF"/>
    <property type="match status" value="1"/>
</dbReference>
<feature type="non-terminal residue" evidence="6">
    <location>
        <position position="1"/>
    </location>
</feature>
<keyword evidence="4" id="KW-0479">Metal-binding</keyword>
<dbReference type="Pfam" id="PF00025">
    <property type="entry name" value="Arf"/>
    <property type="match status" value="1"/>
</dbReference>
<dbReference type="PRINTS" id="PR00328">
    <property type="entry name" value="SAR1GTPBP"/>
</dbReference>
<feature type="binding site" evidence="4">
    <location>
        <position position="48"/>
    </location>
    <ligand>
        <name>Mg(2+)</name>
        <dbReference type="ChEBI" id="CHEBI:18420"/>
    </ligand>
</feature>
<dbReference type="PANTHER" id="PTHR46090:SF2">
    <property type="entry name" value="ADP-RIBOSYLATION FACTOR-LIKE PROTEIN 13B"/>
    <property type="match status" value="1"/>
</dbReference>
<name>A0A8T0HDY3_CERPU</name>
<dbReference type="NCBIfam" id="TIGR00231">
    <property type="entry name" value="small_GTP"/>
    <property type="match status" value="1"/>
</dbReference>
<dbReference type="InterPro" id="IPR005225">
    <property type="entry name" value="Small_GTP-bd"/>
</dbReference>
<evidence type="ECO:0000256" key="2">
    <source>
        <dbReference type="ARBA" id="ARBA00023134"/>
    </source>
</evidence>
<dbReference type="InterPro" id="IPR006689">
    <property type="entry name" value="Small_GTPase_ARF/SAR"/>
</dbReference>
<dbReference type="PANTHER" id="PTHR46090">
    <property type="entry name" value="ADP-RIBOSYLATION FACTOR-LIKE PROTEIN 13B"/>
    <property type="match status" value="1"/>
</dbReference>
<dbReference type="InterPro" id="IPR027417">
    <property type="entry name" value="P-loop_NTPase"/>
</dbReference>
<dbReference type="AlphaFoldDB" id="A0A8T0HDY3"/>
<feature type="binding site" evidence="3">
    <location>
        <position position="70"/>
    </location>
    <ligand>
        <name>GTP</name>
        <dbReference type="ChEBI" id="CHEBI:37565"/>
    </ligand>
</feature>
<dbReference type="Proteomes" id="UP000822688">
    <property type="component" value="Chromosome 6"/>
</dbReference>
<accession>A0A8T0HDY3</accession>
<dbReference type="Gene3D" id="3.40.50.300">
    <property type="entry name" value="P-loop containing nucleotide triphosphate hydrolases"/>
    <property type="match status" value="1"/>
</dbReference>
<dbReference type="PROSITE" id="PS51417">
    <property type="entry name" value="ARF"/>
    <property type="match status" value="1"/>
</dbReference>
<feature type="region of interest" description="Disordered" evidence="5">
    <location>
        <begin position="312"/>
        <end position="334"/>
    </location>
</feature>
<evidence type="ECO:0000313" key="7">
    <source>
        <dbReference type="Proteomes" id="UP000822688"/>
    </source>
</evidence>
<gene>
    <name evidence="6" type="ORF">KC19_6G068200</name>
</gene>
<keyword evidence="2 3" id="KW-0342">GTP-binding</keyword>
<organism evidence="6 7">
    <name type="scientific">Ceratodon purpureus</name>
    <name type="common">Fire moss</name>
    <name type="synonym">Dicranum purpureum</name>
    <dbReference type="NCBI Taxonomy" id="3225"/>
    <lineage>
        <taxon>Eukaryota</taxon>
        <taxon>Viridiplantae</taxon>
        <taxon>Streptophyta</taxon>
        <taxon>Embryophyta</taxon>
        <taxon>Bryophyta</taxon>
        <taxon>Bryophytina</taxon>
        <taxon>Bryopsida</taxon>
        <taxon>Dicranidae</taxon>
        <taxon>Pseudoditrichales</taxon>
        <taxon>Ditrichaceae</taxon>
        <taxon>Ceratodon</taxon>
    </lineage>
</organism>
<evidence type="ECO:0000256" key="1">
    <source>
        <dbReference type="ARBA" id="ARBA00022741"/>
    </source>
</evidence>
<dbReference type="InterPro" id="IPR051995">
    <property type="entry name" value="Ciliary_GTPase"/>
</dbReference>
<evidence type="ECO:0000313" key="6">
    <source>
        <dbReference type="EMBL" id="KAG0569145.1"/>
    </source>
</evidence>
<reference evidence="6 7" key="1">
    <citation type="submission" date="2020-06" db="EMBL/GenBank/DDBJ databases">
        <title>WGS assembly of Ceratodon purpureus strain R40.</title>
        <authorList>
            <person name="Carey S.B."/>
            <person name="Jenkins J."/>
            <person name="Shu S."/>
            <person name="Lovell J.T."/>
            <person name="Sreedasyam A."/>
            <person name="Maumus F."/>
            <person name="Tiley G.P."/>
            <person name="Fernandez-Pozo N."/>
            <person name="Barry K."/>
            <person name="Chen C."/>
            <person name="Wang M."/>
            <person name="Lipzen A."/>
            <person name="Daum C."/>
            <person name="Saski C.A."/>
            <person name="Payton A.C."/>
            <person name="Mcbreen J.C."/>
            <person name="Conrad R.E."/>
            <person name="Kollar L.M."/>
            <person name="Olsson S."/>
            <person name="Huttunen S."/>
            <person name="Landis J.B."/>
            <person name="Wickett N.J."/>
            <person name="Johnson M.G."/>
            <person name="Rensing S.A."/>
            <person name="Grimwood J."/>
            <person name="Schmutz J."/>
            <person name="Mcdaniel S.F."/>
        </authorList>
    </citation>
    <scope>NUCLEOTIDE SEQUENCE [LARGE SCALE GENOMIC DNA]</scope>
    <source>
        <strain evidence="6 7">R40</strain>
    </source>
</reference>
<proteinExistence type="predicted"/>
<feature type="binding site" evidence="3">
    <location>
        <begin position="24"/>
        <end position="31"/>
    </location>
    <ligand>
        <name>GTP</name>
        <dbReference type="ChEBI" id="CHEBI:37565"/>
    </ligand>
</feature>
<dbReference type="GO" id="GO:0046872">
    <property type="term" value="F:metal ion binding"/>
    <property type="evidence" value="ECO:0007669"/>
    <property type="project" value="UniProtKB-KW"/>
</dbReference>
<dbReference type="EMBL" id="CM026427">
    <property type="protein sequence ID" value="KAG0569145.1"/>
    <property type="molecule type" value="Genomic_DNA"/>
</dbReference>
<protein>
    <recommendedName>
        <fullName evidence="8">ADP-ribosylation factor-like protein 13B</fullName>
    </recommendedName>
</protein>